<reference evidence="1" key="1">
    <citation type="submission" date="2020-06" db="EMBL/GenBank/DDBJ databases">
        <title>Draft genome of Bugula neritina, a colonial animal packing powerful symbionts and potential medicines.</title>
        <authorList>
            <person name="Rayko M."/>
        </authorList>
    </citation>
    <scope>NUCLEOTIDE SEQUENCE [LARGE SCALE GENOMIC DNA]</scope>
    <source>
        <strain evidence="1">Kwan_BN1</strain>
    </source>
</reference>
<organism evidence="1 2">
    <name type="scientific">Bugula neritina</name>
    <name type="common">Brown bryozoan</name>
    <name type="synonym">Sertularia neritina</name>
    <dbReference type="NCBI Taxonomy" id="10212"/>
    <lineage>
        <taxon>Eukaryota</taxon>
        <taxon>Metazoa</taxon>
        <taxon>Spiralia</taxon>
        <taxon>Lophotrochozoa</taxon>
        <taxon>Bryozoa</taxon>
        <taxon>Gymnolaemata</taxon>
        <taxon>Cheilostomatida</taxon>
        <taxon>Flustrina</taxon>
        <taxon>Buguloidea</taxon>
        <taxon>Bugulidae</taxon>
        <taxon>Bugula</taxon>
    </lineage>
</organism>
<dbReference type="EMBL" id="VXIV02002733">
    <property type="protein sequence ID" value="KAF6023295.1"/>
    <property type="molecule type" value="Genomic_DNA"/>
</dbReference>
<dbReference type="AlphaFoldDB" id="A0A7J7JB64"/>
<protein>
    <submittedName>
        <fullName evidence="1">Uncharacterized protein</fullName>
    </submittedName>
</protein>
<name>A0A7J7JB64_BUGNE</name>
<accession>A0A7J7JB64</accession>
<sequence length="88" mass="10157">MCTVVLCIVVNNFIGHSDDSEESLTAKARKIQKAIVLNEYHYSQGKIEKPFISILQPKLVLQKKIYMFHTNPFNPVFLNLTTIKTKFE</sequence>
<evidence type="ECO:0000313" key="1">
    <source>
        <dbReference type="EMBL" id="KAF6023295.1"/>
    </source>
</evidence>
<proteinExistence type="predicted"/>
<gene>
    <name evidence="1" type="ORF">EB796_018385</name>
</gene>
<comment type="caution">
    <text evidence="1">The sequence shown here is derived from an EMBL/GenBank/DDBJ whole genome shotgun (WGS) entry which is preliminary data.</text>
</comment>
<keyword evidence="2" id="KW-1185">Reference proteome</keyword>
<evidence type="ECO:0000313" key="2">
    <source>
        <dbReference type="Proteomes" id="UP000593567"/>
    </source>
</evidence>
<dbReference type="Proteomes" id="UP000593567">
    <property type="component" value="Unassembled WGS sequence"/>
</dbReference>